<dbReference type="Gene3D" id="3.30.1370.100">
    <property type="entry name" value="MutL, C-terminal domain, regulatory subdomain"/>
    <property type="match status" value="1"/>
</dbReference>
<dbReference type="GO" id="GO:0016887">
    <property type="term" value="F:ATP hydrolysis activity"/>
    <property type="evidence" value="ECO:0007669"/>
    <property type="project" value="InterPro"/>
</dbReference>
<dbReference type="InterPro" id="IPR020568">
    <property type="entry name" value="Ribosomal_Su5_D2-typ_SF"/>
</dbReference>
<dbReference type="EMBL" id="VDLU01000004">
    <property type="protein sequence ID" value="TNJ26843.1"/>
    <property type="molecule type" value="Genomic_DNA"/>
</dbReference>
<dbReference type="Gene3D" id="3.30.565.10">
    <property type="entry name" value="Histidine kinase-like ATPase, C-terminal domain"/>
    <property type="match status" value="1"/>
</dbReference>
<evidence type="ECO:0000256" key="1">
    <source>
        <dbReference type="ARBA" id="ARBA00006082"/>
    </source>
</evidence>
<dbReference type="InterPro" id="IPR037198">
    <property type="entry name" value="MutL_C_sf"/>
</dbReference>
<dbReference type="GO" id="GO:0030983">
    <property type="term" value="F:mismatched DNA binding"/>
    <property type="evidence" value="ECO:0007669"/>
    <property type="project" value="InterPro"/>
</dbReference>
<dbReference type="OrthoDB" id="10254304at2759"/>
<feature type="region of interest" description="Disordered" evidence="3">
    <location>
        <begin position="344"/>
        <end position="441"/>
    </location>
</feature>
<dbReference type="InterPro" id="IPR038973">
    <property type="entry name" value="MutL/Mlh/Pms-like"/>
</dbReference>
<keyword evidence="2" id="KW-0227">DNA damage</keyword>
<feature type="compositionally biased region" description="Polar residues" evidence="3">
    <location>
        <begin position="354"/>
        <end position="376"/>
    </location>
</feature>
<dbReference type="Pfam" id="PF13589">
    <property type="entry name" value="HATPase_c_3"/>
    <property type="match status" value="1"/>
</dbReference>
<feature type="compositionally biased region" description="Polar residues" evidence="3">
    <location>
        <begin position="383"/>
        <end position="422"/>
    </location>
</feature>
<dbReference type="GO" id="GO:0006298">
    <property type="term" value="P:mismatch repair"/>
    <property type="evidence" value="ECO:0007669"/>
    <property type="project" value="InterPro"/>
</dbReference>
<evidence type="ECO:0000259" key="5">
    <source>
        <dbReference type="SMART" id="SM01340"/>
    </source>
</evidence>
<accession>A0A4Z1SYU8</accession>
<proteinExistence type="inferred from homology"/>
<dbReference type="InterPro" id="IPR014790">
    <property type="entry name" value="MutL_C"/>
</dbReference>
<dbReference type="InterPro" id="IPR042121">
    <property type="entry name" value="MutL_C_regsub"/>
</dbReference>
<protein>
    <submittedName>
        <fullName evidence="6">Pms1-like protein</fullName>
    </submittedName>
</protein>
<dbReference type="PANTHER" id="PTHR10073">
    <property type="entry name" value="DNA MISMATCH REPAIR PROTEIN MLH, PMS, MUTL"/>
    <property type="match status" value="1"/>
</dbReference>
<evidence type="ECO:0000259" key="4">
    <source>
        <dbReference type="SMART" id="SM00853"/>
    </source>
</evidence>
<dbReference type="SUPFAM" id="SSF55874">
    <property type="entry name" value="ATPase domain of HSP90 chaperone/DNA topoisomerase II/histidine kinase"/>
    <property type="match status" value="1"/>
</dbReference>
<sequence>MPAQIRRLDAQDSALMMGMQCYASPVSVVRALVENALDAHAKTIRVRVCEYGLQEIIVTDDGEGIGPDLLSRLGREYVTTRQTPYTSLGYRGEALRALTTIASVTVLSAREGESQEGVVAYKCVLNDEEPPVMDVRDGIGTTITIKELYAKVPARRRYFQSSALRRRLQVELLEYLTAIALAHPHVGFVVIDNHTSILSLPATDSTTVTAALIRDRFLGIFGRRYDELCGEWTFRNLLGYGVVGFISKANGGEIKHNKRQLSLSLGGRLIRHPATVQALLTAFSRVSATTVPVGALSLLVPNGAYVLTRNTDVDTVQIQNSSVFVDLIREEYLKWLLRTNQDSPPTQHIVPSLQEPSIKQVSETTNTHDANGSLIPSTPVRPGQQNTRQSSHTTLTTASAIQRTSTMTTPSVIKGTASSSPIVNAPTMTKMKPAQRKVPAERTSGVKCMEFLFGTPTTVSQSSPDDAGPNLHRLPYLPRPRNPVAAIPSEETVSDDVYYGVGAIRRGEPAIPLTISAFAGMQVICQFNKAFLIVRLGEQLFLVDQHAADEAHNFSLLWSELKGHLEVQALIAPQPVDLCPTELLCYREYAETRLFEACGFATHPSSRPNTQEGHGRVFLRTSACLLGRTLDSTDFLDILHRLVDADCDALKGALLRAPDPLEVAIEAGIIPKRFRRIVASKACKSSVRLGDPLAPITASRVVHALADCGQPFHCPHGRPVLRVLHVGGIRRTASETPQFTESIDQAKDEVILSEDSCLSA</sequence>
<evidence type="ECO:0000256" key="3">
    <source>
        <dbReference type="SAM" id="MobiDB-lite"/>
    </source>
</evidence>
<dbReference type="GO" id="GO:0005524">
    <property type="term" value="F:ATP binding"/>
    <property type="evidence" value="ECO:0007669"/>
    <property type="project" value="InterPro"/>
</dbReference>
<dbReference type="SUPFAM" id="SSF54211">
    <property type="entry name" value="Ribosomal protein S5 domain 2-like"/>
    <property type="match status" value="1"/>
</dbReference>
<dbReference type="SMART" id="SM01340">
    <property type="entry name" value="DNA_mis_repair"/>
    <property type="match status" value="1"/>
</dbReference>
<gene>
    <name evidence="6" type="ORF">GMRT_10578</name>
</gene>
<dbReference type="GO" id="GO:0140664">
    <property type="term" value="F:ATP-dependent DNA damage sensor activity"/>
    <property type="evidence" value="ECO:0007669"/>
    <property type="project" value="InterPro"/>
</dbReference>
<comment type="caution">
    <text evidence="6">The sequence shown here is derived from an EMBL/GenBank/DDBJ whole genome shotgun (WGS) entry which is preliminary data.</text>
</comment>
<dbReference type="SUPFAM" id="SSF118116">
    <property type="entry name" value="DNA mismatch repair protein MutL"/>
    <property type="match status" value="1"/>
</dbReference>
<feature type="domain" description="MutL C-terminal dimerisation" evidence="4">
    <location>
        <begin position="523"/>
        <end position="693"/>
    </location>
</feature>
<dbReference type="Gene3D" id="3.30.230.10">
    <property type="match status" value="1"/>
</dbReference>
<organism evidence="6 7">
    <name type="scientific">Giardia muris</name>
    <dbReference type="NCBI Taxonomy" id="5742"/>
    <lineage>
        <taxon>Eukaryota</taxon>
        <taxon>Metamonada</taxon>
        <taxon>Diplomonadida</taxon>
        <taxon>Hexamitidae</taxon>
        <taxon>Giardiinae</taxon>
        <taxon>Giardia</taxon>
    </lineage>
</organism>
<feature type="domain" description="DNA mismatch repair protein S5" evidence="5">
    <location>
        <begin position="217"/>
        <end position="333"/>
    </location>
</feature>
<evidence type="ECO:0000313" key="6">
    <source>
        <dbReference type="EMBL" id="TNJ26843.1"/>
    </source>
</evidence>
<comment type="similarity">
    <text evidence="1">Belongs to the DNA mismatch repair MutL/HexB family.</text>
</comment>
<evidence type="ECO:0000313" key="7">
    <source>
        <dbReference type="Proteomes" id="UP000315496"/>
    </source>
</evidence>
<evidence type="ECO:0000256" key="2">
    <source>
        <dbReference type="ARBA" id="ARBA00022763"/>
    </source>
</evidence>
<dbReference type="InterPro" id="IPR013507">
    <property type="entry name" value="DNA_mismatch_S5_2-like"/>
</dbReference>
<dbReference type="InterPro" id="IPR014721">
    <property type="entry name" value="Ribsml_uS5_D2-typ_fold_subgr"/>
</dbReference>
<dbReference type="VEuPathDB" id="GiardiaDB:GMRT_10578"/>
<dbReference type="InterPro" id="IPR036890">
    <property type="entry name" value="HATPase_C_sf"/>
</dbReference>
<dbReference type="AlphaFoldDB" id="A0A4Z1SYU8"/>
<reference evidence="6 7" key="1">
    <citation type="submission" date="2019-05" db="EMBL/GenBank/DDBJ databases">
        <title>The compact genome of Giardia muris reveals important steps in the evolution of intestinal protozoan parasites.</title>
        <authorList>
            <person name="Xu F."/>
            <person name="Jimenez-Gonzalez A."/>
            <person name="Einarsson E."/>
            <person name="Astvaldsson A."/>
            <person name="Peirasmaki D."/>
            <person name="Eckmann L."/>
            <person name="Andersson J.O."/>
            <person name="Svard S.G."/>
            <person name="Jerlstrom-Hultqvist J."/>
        </authorList>
    </citation>
    <scope>NUCLEOTIDE SEQUENCE [LARGE SCALE GENOMIC DNA]</scope>
    <source>
        <strain evidence="6 7">Roberts-Thomson</strain>
    </source>
</reference>
<dbReference type="SMART" id="SM00853">
    <property type="entry name" value="MutL_C"/>
    <property type="match status" value="1"/>
</dbReference>
<keyword evidence="7" id="KW-1185">Reference proteome</keyword>
<dbReference type="Gene3D" id="3.30.1540.20">
    <property type="entry name" value="MutL, C-terminal domain, dimerisation subdomain"/>
    <property type="match status" value="1"/>
</dbReference>
<dbReference type="Pfam" id="PF08676">
    <property type="entry name" value="MutL_C"/>
    <property type="match status" value="1"/>
</dbReference>
<dbReference type="Proteomes" id="UP000315496">
    <property type="component" value="Chromosome 4"/>
</dbReference>
<dbReference type="InterPro" id="IPR042120">
    <property type="entry name" value="MutL_C_dimsub"/>
</dbReference>
<dbReference type="PANTHER" id="PTHR10073:SF52">
    <property type="entry name" value="MISMATCH REPAIR ENDONUCLEASE PMS2"/>
    <property type="match status" value="1"/>
</dbReference>
<dbReference type="GO" id="GO:0032389">
    <property type="term" value="C:MutLalpha complex"/>
    <property type="evidence" value="ECO:0007669"/>
    <property type="project" value="TreeGrafter"/>
</dbReference>
<name>A0A4Z1SYU8_GIAMU</name>